<reference evidence="1" key="2">
    <citation type="submission" date="2023-05" db="EMBL/GenBank/DDBJ databases">
        <authorList>
            <person name="Fouks B."/>
        </authorList>
    </citation>
    <scope>NUCLEOTIDE SEQUENCE</scope>
    <source>
        <strain evidence="1">Stay&amp;Tobe</strain>
        <tissue evidence="1">Testes</tissue>
    </source>
</reference>
<evidence type="ECO:0000313" key="2">
    <source>
        <dbReference type="Proteomes" id="UP001233999"/>
    </source>
</evidence>
<gene>
    <name evidence="1" type="ORF">L9F63_021061</name>
</gene>
<evidence type="ECO:0000313" key="1">
    <source>
        <dbReference type="EMBL" id="KAJ9584591.1"/>
    </source>
</evidence>
<organism evidence="1 2">
    <name type="scientific">Diploptera punctata</name>
    <name type="common">Pacific beetle cockroach</name>
    <dbReference type="NCBI Taxonomy" id="6984"/>
    <lineage>
        <taxon>Eukaryota</taxon>
        <taxon>Metazoa</taxon>
        <taxon>Ecdysozoa</taxon>
        <taxon>Arthropoda</taxon>
        <taxon>Hexapoda</taxon>
        <taxon>Insecta</taxon>
        <taxon>Pterygota</taxon>
        <taxon>Neoptera</taxon>
        <taxon>Polyneoptera</taxon>
        <taxon>Dictyoptera</taxon>
        <taxon>Blattodea</taxon>
        <taxon>Blaberoidea</taxon>
        <taxon>Blaberidae</taxon>
        <taxon>Diplopterinae</taxon>
        <taxon>Diploptera</taxon>
    </lineage>
</organism>
<keyword evidence="2" id="KW-1185">Reference proteome</keyword>
<feature type="non-terminal residue" evidence="1">
    <location>
        <position position="67"/>
    </location>
</feature>
<protein>
    <submittedName>
        <fullName evidence="1">Uncharacterized protein</fullName>
    </submittedName>
</protein>
<dbReference type="Proteomes" id="UP001233999">
    <property type="component" value="Unassembled WGS sequence"/>
</dbReference>
<proteinExistence type="predicted"/>
<dbReference type="AlphaFoldDB" id="A0AAD8EC43"/>
<reference evidence="1" key="1">
    <citation type="journal article" date="2023" name="IScience">
        <title>Live-bearing cockroach genome reveals convergent evolutionary mechanisms linked to viviparity in insects and beyond.</title>
        <authorList>
            <person name="Fouks B."/>
            <person name="Harrison M.C."/>
            <person name="Mikhailova A.A."/>
            <person name="Marchal E."/>
            <person name="English S."/>
            <person name="Carruthers M."/>
            <person name="Jennings E.C."/>
            <person name="Chiamaka E.L."/>
            <person name="Frigard R.A."/>
            <person name="Pippel M."/>
            <person name="Attardo G.M."/>
            <person name="Benoit J.B."/>
            <person name="Bornberg-Bauer E."/>
            <person name="Tobe S.S."/>
        </authorList>
    </citation>
    <scope>NUCLEOTIDE SEQUENCE</scope>
    <source>
        <strain evidence="1">Stay&amp;Tobe</strain>
    </source>
</reference>
<dbReference type="EMBL" id="JASPKZ010007388">
    <property type="protein sequence ID" value="KAJ9584591.1"/>
    <property type="molecule type" value="Genomic_DNA"/>
</dbReference>
<name>A0AAD8EC43_DIPPU</name>
<accession>A0AAD8EC43</accession>
<comment type="caution">
    <text evidence="1">The sequence shown here is derived from an EMBL/GenBank/DDBJ whole genome shotgun (WGS) entry which is preliminary data.</text>
</comment>
<sequence>ITILMYCVTPHNKLLVKVVALKTCFQTAAARKVAITMAASGMISGDEAYTGFDFCALLVPALDTETL</sequence>